<keyword evidence="3" id="KW-0813">Transport</keyword>
<keyword evidence="10" id="KW-1185">Reference proteome</keyword>
<protein>
    <submittedName>
        <fullName evidence="9">ABC transporter ATP-binding protein</fullName>
    </submittedName>
</protein>
<evidence type="ECO:0000256" key="4">
    <source>
        <dbReference type="ARBA" id="ARBA00022475"/>
    </source>
</evidence>
<dbReference type="InterPro" id="IPR050388">
    <property type="entry name" value="ABC_Ni/Peptide_Import"/>
</dbReference>
<evidence type="ECO:0000256" key="7">
    <source>
        <dbReference type="ARBA" id="ARBA00023136"/>
    </source>
</evidence>
<dbReference type="GO" id="GO:0005524">
    <property type="term" value="F:ATP binding"/>
    <property type="evidence" value="ECO:0007669"/>
    <property type="project" value="UniProtKB-KW"/>
</dbReference>
<evidence type="ECO:0000256" key="1">
    <source>
        <dbReference type="ARBA" id="ARBA00004202"/>
    </source>
</evidence>
<dbReference type="InterPro" id="IPR013563">
    <property type="entry name" value="Oligopep_ABC_C"/>
</dbReference>
<sequence length="372" mass="40709">MTDVDAGRAIRSLPSDEASLSGGAAPELLRLEDLHTSFFTHVGEVKALRGIDFSLREGEAFGIVGESGSGKSVTSLSILRLLPYPGRVTKGRLLFRGEDLLAKSEREMRSLRGDDLTMIFQDPMTSLNPVFTVGEQIVEVLRLHRKISKKEAWDRAVEGLRLVGIPSPEKRVRHYPHQFSGGMRQRVMIAMALACEPALLIADEPTTALDVTIQAQMLDLMNDLRAKIGTAIILITHDLAVVSEVCSRILVMYGGQVMEEASADELFAEPLHPYTIGLLRAIPGSGRGAGHRLVPIPGTPPDLLLPPRGCPFVERCPLALRICRERPPRLYLPKEGRRVACWLHDEGASDGARSRLAAARDGAALTPEEVIR</sequence>
<dbReference type="SMART" id="SM00382">
    <property type="entry name" value="AAA"/>
    <property type="match status" value="1"/>
</dbReference>
<dbReference type="InterPro" id="IPR017871">
    <property type="entry name" value="ABC_transporter-like_CS"/>
</dbReference>
<dbReference type="PANTHER" id="PTHR43297:SF2">
    <property type="entry name" value="DIPEPTIDE TRANSPORT ATP-BINDING PROTEIN DPPD"/>
    <property type="match status" value="1"/>
</dbReference>
<dbReference type="SUPFAM" id="SSF52540">
    <property type="entry name" value="P-loop containing nucleoside triphosphate hydrolases"/>
    <property type="match status" value="1"/>
</dbReference>
<proteinExistence type="inferred from homology"/>
<keyword evidence="4" id="KW-1003">Cell membrane</keyword>
<comment type="subcellular location">
    <subcellularLocation>
        <location evidence="1">Cell membrane</location>
        <topology evidence="1">Peripheral membrane protein</topology>
    </subcellularLocation>
</comment>
<dbReference type="GO" id="GO:0005886">
    <property type="term" value="C:plasma membrane"/>
    <property type="evidence" value="ECO:0007669"/>
    <property type="project" value="UniProtKB-SubCell"/>
</dbReference>
<accession>A0A9Q7EVL4</accession>
<dbReference type="InterPro" id="IPR003593">
    <property type="entry name" value="AAA+_ATPase"/>
</dbReference>
<keyword evidence="6 9" id="KW-0067">ATP-binding</keyword>
<dbReference type="Pfam" id="PF08352">
    <property type="entry name" value="oligo_HPY"/>
    <property type="match status" value="1"/>
</dbReference>
<gene>
    <name evidence="9" type="ORF">KAR29_00935</name>
</gene>
<dbReference type="NCBIfam" id="TIGR01727">
    <property type="entry name" value="oligo_HPY"/>
    <property type="match status" value="1"/>
</dbReference>
<keyword evidence="5" id="KW-0547">Nucleotide-binding</keyword>
<dbReference type="RefSeq" id="WP_274373784.1">
    <property type="nucleotide sequence ID" value="NZ_CP072943.1"/>
</dbReference>
<dbReference type="EMBL" id="CP072943">
    <property type="protein sequence ID" value="QTX32543.1"/>
    <property type="molecule type" value="Genomic_DNA"/>
</dbReference>
<dbReference type="KEGG" id="aram:KAR29_00935"/>
<dbReference type="GO" id="GO:0016887">
    <property type="term" value="F:ATP hydrolysis activity"/>
    <property type="evidence" value="ECO:0007669"/>
    <property type="project" value="InterPro"/>
</dbReference>
<name>A0A9Q7EVL4_9BACT</name>
<dbReference type="Proteomes" id="UP000671879">
    <property type="component" value="Chromosome"/>
</dbReference>
<evidence type="ECO:0000256" key="3">
    <source>
        <dbReference type="ARBA" id="ARBA00022448"/>
    </source>
</evidence>
<dbReference type="CDD" id="cd03257">
    <property type="entry name" value="ABC_NikE_OppD_transporters"/>
    <property type="match status" value="1"/>
</dbReference>
<dbReference type="Pfam" id="PF00005">
    <property type="entry name" value="ABC_tran"/>
    <property type="match status" value="1"/>
</dbReference>
<dbReference type="InterPro" id="IPR003439">
    <property type="entry name" value="ABC_transporter-like_ATP-bd"/>
</dbReference>
<reference evidence="10" key="1">
    <citation type="submission" date="2021-04" db="EMBL/GenBank/DDBJ databases">
        <title>A novel Synergistetes isolate from a pyrite-forming mixed culture.</title>
        <authorList>
            <person name="Bunk B."/>
            <person name="Sproer C."/>
            <person name="Spring S."/>
            <person name="Pester M."/>
        </authorList>
    </citation>
    <scope>NUCLEOTIDE SEQUENCE [LARGE SCALE GENOMIC DNA]</scope>
    <source>
        <strain evidence="10">J.5.4.2-T.3.5.2</strain>
    </source>
</reference>
<dbReference type="AlphaFoldDB" id="A0A9Q7EVL4"/>
<evidence type="ECO:0000313" key="10">
    <source>
        <dbReference type="Proteomes" id="UP000671879"/>
    </source>
</evidence>
<comment type="similarity">
    <text evidence="2">Belongs to the ABC transporter superfamily.</text>
</comment>
<dbReference type="Gene3D" id="3.40.50.300">
    <property type="entry name" value="P-loop containing nucleotide triphosphate hydrolases"/>
    <property type="match status" value="1"/>
</dbReference>
<dbReference type="PROSITE" id="PS50893">
    <property type="entry name" value="ABC_TRANSPORTER_2"/>
    <property type="match status" value="1"/>
</dbReference>
<dbReference type="GO" id="GO:0015833">
    <property type="term" value="P:peptide transport"/>
    <property type="evidence" value="ECO:0007669"/>
    <property type="project" value="InterPro"/>
</dbReference>
<dbReference type="FunFam" id="3.40.50.300:FF:000016">
    <property type="entry name" value="Oligopeptide ABC transporter ATP-binding component"/>
    <property type="match status" value="1"/>
</dbReference>
<evidence type="ECO:0000256" key="5">
    <source>
        <dbReference type="ARBA" id="ARBA00022741"/>
    </source>
</evidence>
<dbReference type="PROSITE" id="PS00211">
    <property type="entry name" value="ABC_TRANSPORTER_1"/>
    <property type="match status" value="1"/>
</dbReference>
<organism evidence="9 10">
    <name type="scientific">Aminithiophilus ramosus</name>
    <dbReference type="NCBI Taxonomy" id="3029084"/>
    <lineage>
        <taxon>Bacteria</taxon>
        <taxon>Thermotogati</taxon>
        <taxon>Synergistota</taxon>
        <taxon>Synergistia</taxon>
        <taxon>Synergistales</taxon>
        <taxon>Aminithiophilaceae</taxon>
        <taxon>Aminithiophilus</taxon>
    </lineage>
</organism>
<evidence type="ECO:0000313" key="9">
    <source>
        <dbReference type="EMBL" id="QTX32543.1"/>
    </source>
</evidence>
<keyword evidence="7" id="KW-0472">Membrane</keyword>
<dbReference type="PANTHER" id="PTHR43297">
    <property type="entry name" value="OLIGOPEPTIDE TRANSPORT ATP-BINDING PROTEIN APPD"/>
    <property type="match status" value="1"/>
</dbReference>
<evidence type="ECO:0000256" key="2">
    <source>
        <dbReference type="ARBA" id="ARBA00005417"/>
    </source>
</evidence>
<evidence type="ECO:0000259" key="8">
    <source>
        <dbReference type="PROSITE" id="PS50893"/>
    </source>
</evidence>
<evidence type="ECO:0000256" key="6">
    <source>
        <dbReference type="ARBA" id="ARBA00022840"/>
    </source>
</evidence>
<feature type="domain" description="ABC transporter" evidence="8">
    <location>
        <begin position="29"/>
        <end position="279"/>
    </location>
</feature>
<dbReference type="InterPro" id="IPR027417">
    <property type="entry name" value="P-loop_NTPase"/>
</dbReference>